<gene>
    <name evidence="2" type="ORF">GCM10011516_28900</name>
</gene>
<dbReference type="AlphaFoldDB" id="A0A8H9G313"/>
<keyword evidence="3" id="KW-1185">Reference proteome</keyword>
<dbReference type="EMBL" id="BMKM01000009">
    <property type="protein sequence ID" value="GGE29301.1"/>
    <property type="molecule type" value="Genomic_DNA"/>
</dbReference>
<dbReference type="PANTHER" id="PTHR31435:SF10">
    <property type="entry name" value="BSR4717 PROTEIN"/>
    <property type="match status" value="1"/>
</dbReference>
<organism evidence="2 3">
    <name type="scientific">Sphingobacterium cellulitidis</name>
    <dbReference type="NCBI Taxonomy" id="1768011"/>
    <lineage>
        <taxon>Bacteria</taxon>
        <taxon>Pseudomonadati</taxon>
        <taxon>Bacteroidota</taxon>
        <taxon>Sphingobacteriia</taxon>
        <taxon>Sphingobacteriales</taxon>
        <taxon>Sphingobacteriaceae</taxon>
        <taxon>Sphingobacterium</taxon>
    </lineage>
</organism>
<dbReference type="SUPFAM" id="SSF55729">
    <property type="entry name" value="Acyl-CoA N-acyltransferases (Nat)"/>
    <property type="match status" value="1"/>
</dbReference>
<dbReference type="PANTHER" id="PTHR31435">
    <property type="entry name" value="PROTEIN NATD1"/>
    <property type="match status" value="1"/>
</dbReference>
<dbReference type="RefSeq" id="WP_182499471.1">
    <property type="nucleotide sequence ID" value="NZ_BMKM01000009.1"/>
</dbReference>
<dbReference type="Gene3D" id="3.40.630.30">
    <property type="match status" value="1"/>
</dbReference>
<feature type="domain" description="N-acetyltransferase" evidence="1">
    <location>
        <begin position="11"/>
        <end position="96"/>
    </location>
</feature>
<name>A0A8H9G313_9SPHI</name>
<reference evidence="2" key="2">
    <citation type="submission" date="2020-09" db="EMBL/GenBank/DDBJ databases">
        <authorList>
            <person name="Sun Q."/>
            <person name="Zhou Y."/>
        </authorList>
    </citation>
    <scope>NUCLEOTIDE SEQUENCE</scope>
    <source>
        <strain evidence="2">CGMCC 1.15966</strain>
    </source>
</reference>
<dbReference type="PROSITE" id="PS51729">
    <property type="entry name" value="GNAT_YJDJ"/>
    <property type="match status" value="1"/>
</dbReference>
<comment type="caution">
    <text evidence="2">The sequence shown here is derived from an EMBL/GenBank/DDBJ whole genome shotgun (WGS) entry which is preliminary data.</text>
</comment>
<dbReference type="Pfam" id="PF14542">
    <property type="entry name" value="Acetyltransf_CG"/>
    <property type="match status" value="1"/>
</dbReference>
<dbReference type="InterPro" id="IPR031165">
    <property type="entry name" value="GNAT_YJDJ"/>
</dbReference>
<dbReference type="InterPro" id="IPR045057">
    <property type="entry name" value="Gcn5-rel_NAT"/>
</dbReference>
<sequence length="105" mass="11888">MKDKFINLPLKKNEELSRFELDVDGHIAFIDYKETSSTIALIHTEAPPELAGSGAAAALVEKTLHYIKDSGKTVSPYCPYVFAFIKKNPEWKELVSPRFPNYNEL</sequence>
<evidence type="ECO:0000313" key="3">
    <source>
        <dbReference type="Proteomes" id="UP000614460"/>
    </source>
</evidence>
<dbReference type="Proteomes" id="UP000614460">
    <property type="component" value="Unassembled WGS sequence"/>
</dbReference>
<protein>
    <submittedName>
        <fullName evidence="2">N-acetyltransferase</fullName>
    </submittedName>
</protein>
<evidence type="ECO:0000313" key="2">
    <source>
        <dbReference type="EMBL" id="GGE29301.1"/>
    </source>
</evidence>
<proteinExistence type="predicted"/>
<evidence type="ECO:0000259" key="1">
    <source>
        <dbReference type="PROSITE" id="PS51729"/>
    </source>
</evidence>
<accession>A0A8H9G313</accession>
<dbReference type="InterPro" id="IPR016181">
    <property type="entry name" value="Acyl_CoA_acyltransferase"/>
</dbReference>
<reference evidence="2" key="1">
    <citation type="journal article" date="2014" name="Int. J. Syst. Evol. Microbiol.">
        <title>Complete genome sequence of Corynebacterium casei LMG S-19264T (=DSM 44701T), isolated from a smear-ripened cheese.</title>
        <authorList>
            <consortium name="US DOE Joint Genome Institute (JGI-PGF)"/>
            <person name="Walter F."/>
            <person name="Albersmeier A."/>
            <person name="Kalinowski J."/>
            <person name="Ruckert C."/>
        </authorList>
    </citation>
    <scope>NUCLEOTIDE SEQUENCE</scope>
    <source>
        <strain evidence="2">CGMCC 1.15966</strain>
    </source>
</reference>